<dbReference type="RefSeq" id="WP_075622205.1">
    <property type="nucleotide sequence ID" value="NZ_CP015607.1"/>
</dbReference>
<keyword evidence="3 6" id="KW-0347">Helicase</keyword>
<dbReference type="PANTHER" id="PTHR11070">
    <property type="entry name" value="UVRD / RECB / PCRA DNA HELICASE FAMILY MEMBER"/>
    <property type="match status" value="1"/>
</dbReference>
<dbReference type="Pfam" id="PF00580">
    <property type="entry name" value="UvrD-helicase"/>
    <property type="match status" value="1"/>
</dbReference>
<accession>A0A1L6ZHI0</accession>
<evidence type="ECO:0000256" key="6">
    <source>
        <dbReference type="PROSITE-ProRule" id="PRU00560"/>
    </source>
</evidence>
<evidence type="ECO:0000256" key="3">
    <source>
        <dbReference type="ARBA" id="ARBA00022806"/>
    </source>
</evidence>
<dbReference type="InterPro" id="IPR027417">
    <property type="entry name" value="P-loop_NTPase"/>
</dbReference>
<dbReference type="Gene3D" id="1.10.10.160">
    <property type="match status" value="1"/>
</dbReference>
<evidence type="ECO:0000256" key="5">
    <source>
        <dbReference type="ARBA" id="ARBA00023125"/>
    </source>
</evidence>
<proteinExistence type="predicted"/>
<dbReference type="Proteomes" id="UP000185426">
    <property type="component" value="Chromosome"/>
</dbReference>
<evidence type="ECO:0000256" key="1">
    <source>
        <dbReference type="ARBA" id="ARBA00022741"/>
    </source>
</evidence>
<keyword evidence="1 6" id="KW-0547">Nucleotide-binding</keyword>
<protein>
    <recommendedName>
        <fullName evidence="7">UvrD-like helicase ATP-binding domain-containing protein</fullName>
    </recommendedName>
</protein>
<dbReference type="Gene3D" id="3.40.50.300">
    <property type="entry name" value="P-loop containing nucleotide triphosphate hydrolases"/>
    <property type="match status" value="2"/>
</dbReference>
<reference evidence="8 9" key="1">
    <citation type="submission" date="2016-05" db="EMBL/GenBank/DDBJ databases">
        <title>Complete Genome and Methylome Analysis of Psychrotrophic Bacterial Isolates from Antarctic Lake Untersee.</title>
        <authorList>
            <person name="Fomenkov A."/>
            <person name="Akimov V.N."/>
            <person name="Vasilyeva L.V."/>
            <person name="Andersen D."/>
            <person name="Vincze T."/>
            <person name="Roberts R.J."/>
        </authorList>
    </citation>
    <scope>NUCLEOTIDE SEQUENCE [LARGE SCALE GENOMIC DNA]</scope>
    <source>
        <strain evidence="8 9">U14-5</strain>
    </source>
</reference>
<feature type="domain" description="UvrD-like helicase ATP-binding" evidence="7">
    <location>
        <begin position="20"/>
        <end position="322"/>
    </location>
</feature>
<evidence type="ECO:0000313" key="8">
    <source>
        <dbReference type="EMBL" id="APT45980.1"/>
    </source>
</evidence>
<dbReference type="GO" id="GO:0043138">
    <property type="term" value="F:3'-5' DNA helicase activity"/>
    <property type="evidence" value="ECO:0007669"/>
    <property type="project" value="TreeGrafter"/>
</dbReference>
<evidence type="ECO:0000256" key="4">
    <source>
        <dbReference type="ARBA" id="ARBA00022840"/>
    </source>
</evidence>
<dbReference type="GO" id="GO:0003677">
    <property type="term" value="F:DNA binding"/>
    <property type="evidence" value="ECO:0007669"/>
    <property type="project" value="UniProtKB-KW"/>
</dbReference>
<keyword evidence="5" id="KW-0238">DNA-binding</keyword>
<dbReference type="InterPro" id="IPR014016">
    <property type="entry name" value="UvrD-like_ATP-bd"/>
</dbReference>
<dbReference type="PROSITE" id="PS51198">
    <property type="entry name" value="UVRD_HELICASE_ATP_BIND"/>
    <property type="match status" value="1"/>
</dbReference>
<name>A0A1L6ZHI0_BACIA</name>
<dbReference type="PANTHER" id="PTHR11070:SF2">
    <property type="entry name" value="ATP-DEPENDENT DNA HELICASE SRS2"/>
    <property type="match status" value="1"/>
</dbReference>
<evidence type="ECO:0000313" key="9">
    <source>
        <dbReference type="Proteomes" id="UP000185426"/>
    </source>
</evidence>
<dbReference type="InterPro" id="IPR013986">
    <property type="entry name" value="DExx_box_DNA_helicase_dom_sf"/>
</dbReference>
<dbReference type="SUPFAM" id="SSF52540">
    <property type="entry name" value="P-loop containing nucleoside triphosphate hydrolases"/>
    <property type="match status" value="1"/>
</dbReference>
<dbReference type="GO" id="GO:0005524">
    <property type="term" value="F:ATP binding"/>
    <property type="evidence" value="ECO:0007669"/>
    <property type="project" value="UniProtKB-UniRule"/>
</dbReference>
<organism evidence="8 9">
    <name type="scientific">Bacillus safensis</name>
    <dbReference type="NCBI Taxonomy" id="561879"/>
    <lineage>
        <taxon>Bacteria</taxon>
        <taxon>Bacillati</taxon>
        <taxon>Bacillota</taxon>
        <taxon>Bacilli</taxon>
        <taxon>Bacillales</taxon>
        <taxon>Bacillaceae</taxon>
        <taxon>Bacillus</taxon>
    </lineage>
</organism>
<keyword evidence="2 6" id="KW-0378">Hydrolase</keyword>
<dbReference type="InterPro" id="IPR000212">
    <property type="entry name" value="DNA_helicase_UvrD/REP"/>
</dbReference>
<evidence type="ECO:0000256" key="2">
    <source>
        <dbReference type="ARBA" id="ARBA00022801"/>
    </source>
</evidence>
<feature type="binding site" evidence="6">
    <location>
        <begin position="41"/>
        <end position="48"/>
    </location>
    <ligand>
        <name>ATP</name>
        <dbReference type="ChEBI" id="CHEBI:30616"/>
    </ligand>
</feature>
<dbReference type="EMBL" id="CP015607">
    <property type="protein sequence ID" value="APT45980.1"/>
    <property type="molecule type" value="Genomic_DNA"/>
</dbReference>
<dbReference type="AlphaFoldDB" id="A0A1L6ZHI0"/>
<sequence length="636" mass="73587">MIEITNEDIDSIEKILLPYGSKFDDDHRKVIRNLKTVDIKACPGSGKTTTLIAKLLILEKKLPLKNNQGICVLTHTNVGVNEIKERSSNQEESKLFQYPNHVSTIQVFVNKYLAIPSYKHFYNDNVYSIDQETYSESFNRAFLKIPWKYRTNINRKYKTDDLCNKLNFCLEEDEFIYIGNKKLSDVYNETSDTYNYLKGLKNDLFNKGILSYHDAYVLAFKILKEFPEIRNLISARFRYLFMDEMQDTSSVQMKLLNRVFDKEQVSIQCIGDENQAIFENSSGELGWKPKNTLSLAKSKRFSTSIAECVDKVCIKPQNIAGNQSINNIPPIILVFNDSTINKVLPSFSKIIIDNNLHNNDRKIFKAIGRVAKVHNEGHITIPSYFPSYIKSGNEKIKRSYKSLGGYLQAISQFEDLNVSGCRKLIINCLLHTMRIENIRIEGKWYSERKLVEKLEEKNKVMVVNLNRHIAKWILKIQNAEAISSEISTFIMEKFIPFFKGNKQINKNLKEFCNIEADESGESLALTKQVKTFTYQDVISNDEIVVSLDTIHNVKGETHTATLYLETYFKQYDLMRIMQYLKKKHITPKGKELPEALCLAYVGLTRPTHLLCVAMRQETIDGNEEDLREVGWQIRHL</sequence>
<keyword evidence="4 6" id="KW-0067">ATP-binding</keyword>
<dbReference type="GO" id="GO:0016787">
    <property type="term" value="F:hydrolase activity"/>
    <property type="evidence" value="ECO:0007669"/>
    <property type="project" value="UniProtKB-UniRule"/>
</dbReference>
<dbReference type="GO" id="GO:0000725">
    <property type="term" value="P:recombinational repair"/>
    <property type="evidence" value="ECO:0007669"/>
    <property type="project" value="TreeGrafter"/>
</dbReference>
<evidence type="ECO:0000259" key="7">
    <source>
        <dbReference type="PROSITE" id="PS51198"/>
    </source>
</evidence>
<gene>
    <name evidence="8" type="ORF">BSA145_08780</name>
</gene>